<dbReference type="AlphaFoldDB" id="A0A3P8ZWN8"/>
<dbReference type="Proteomes" id="UP000265140">
    <property type="component" value="Chromosome 7"/>
</dbReference>
<dbReference type="Bgee" id="ENSELUG00000010998">
    <property type="expression patterns" value="Expressed in stomach"/>
</dbReference>
<dbReference type="InterPro" id="IPR013761">
    <property type="entry name" value="SAM/pointed_sf"/>
</dbReference>
<dbReference type="STRING" id="8010.ENSELUP00000032909"/>
<keyword evidence="2" id="KW-1185">Reference proteome</keyword>
<reference evidence="1" key="4">
    <citation type="submission" date="2025-09" db="UniProtKB">
        <authorList>
            <consortium name="Ensembl"/>
        </authorList>
    </citation>
    <scope>IDENTIFICATION</scope>
</reference>
<sequence>YFKNCVLFVHFQYNFLFAEIEAEEACDWWREAGFPQYVQLYKDFRFSINIDWVKSDHSLITRDSLCRGQHFNFYTERQKKRKQKVGTFQIS</sequence>
<reference evidence="2" key="1">
    <citation type="journal article" date="2014" name="PLoS ONE">
        <title>The genome and linkage map of the northern pike (Esox lucius): conserved synteny revealed between the salmonid sister group and the Neoteleostei.</title>
        <authorList>
            <person name="Rondeau E.B."/>
            <person name="Minkley D.R."/>
            <person name="Leong J.S."/>
            <person name="Messmer A.M."/>
            <person name="Jantzen J.R."/>
            <person name="von Schalburg K.R."/>
            <person name="Lemon C."/>
            <person name="Bird N.H."/>
            <person name="Koop B.F."/>
        </authorList>
    </citation>
    <scope>NUCLEOTIDE SEQUENCE</scope>
</reference>
<evidence type="ECO:0000313" key="2">
    <source>
        <dbReference type="Proteomes" id="UP000265140"/>
    </source>
</evidence>
<dbReference type="Gene3D" id="1.10.287.2070">
    <property type="match status" value="1"/>
</dbReference>
<accession>A0A3P8ZWN8</accession>
<proteinExistence type="predicted"/>
<dbReference type="Ensembl" id="ENSELUT00000002012.3">
    <property type="protein sequence ID" value="ENSELUP00000032909.3"/>
    <property type="gene ID" value="ENSELUG00000010998.3"/>
</dbReference>
<dbReference type="PANTHER" id="PTHR12659">
    <property type="entry name" value="RHO-TYPE GTPASE ACTIVATING PROTEIN"/>
    <property type="match status" value="1"/>
</dbReference>
<dbReference type="PANTHER" id="PTHR12659:SF4">
    <property type="entry name" value="RHO-GAP DOMAIN-CONTAINING PROTEIN"/>
    <property type="match status" value="1"/>
</dbReference>
<name>A0A3P8ZWN8_ESOLU</name>
<dbReference type="SUPFAM" id="SSF47769">
    <property type="entry name" value="SAM/Pointed domain"/>
    <property type="match status" value="1"/>
</dbReference>
<dbReference type="GO" id="GO:0035023">
    <property type="term" value="P:regulation of Rho protein signal transduction"/>
    <property type="evidence" value="ECO:0007669"/>
    <property type="project" value="TreeGrafter"/>
</dbReference>
<protein>
    <submittedName>
        <fullName evidence="1">Uncharacterized protein</fullName>
    </submittedName>
</protein>
<reference evidence="1" key="2">
    <citation type="submission" date="2020-02" db="EMBL/GenBank/DDBJ databases">
        <title>Esox lucius (northern pike) genome, fEsoLuc1, primary haplotype.</title>
        <authorList>
            <person name="Myers G."/>
            <person name="Karagic N."/>
            <person name="Meyer A."/>
            <person name="Pippel M."/>
            <person name="Reichard M."/>
            <person name="Winkler S."/>
            <person name="Tracey A."/>
            <person name="Sims Y."/>
            <person name="Howe K."/>
            <person name="Rhie A."/>
            <person name="Formenti G."/>
            <person name="Durbin R."/>
            <person name="Fedrigo O."/>
            <person name="Jarvis E.D."/>
        </authorList>
    </citation>
    <scope>NUCLEOTIDE SEQUENCE [LARGE SCALE GENOMIC DNA]</scope>
</reference>
<reference evidence="1" key="3">
    <citation type="submission" date="2025-08" db="UniProtKB">
        <authorList>
            <consortium name="Ensembl"/>
        </authorList>
    </citation>
    <scope>IDENTIFICATION</scope>
</reference>
<dbReference type="GO" id="GO:0005096">
    <property type="term" value="F:GTPase activator activity"/>
    <property type="evidence" value="ECO:0007669"/>
    <property type="project" value="TreeGrafter"/>
</dbReference>
<dbReference type="InParanoid" id="A0A3P8ZWN8"/>
<dbReference type="GO" id="GO:0030036">
    <property type="term" value="P:actin cytoskeleton organization"/>
    <property type="evidence" value="ECO:0007669"/>
    <property type="project" value="TreeGrafter"/>
</dbReference>
<organism evidence="1 2">
    <name type="scientific">Esox lucius</name>
    <name type="common">Northern pike</name>
    <dbReference type="NCBI Taxonomy" id="8010"/>
    <lineage>
        <taxon>Eukaryota</taxon>
        <taxon>Metazoa</taxon>
        <taxon>Chordata</taxon>
        <taxon>Craniata</taxon>
        <taxon>Vertebrata</taxon>
        <taxon>Euteleostomi</taxon>
        <taxon>Actinopterygii</taxon>
        <taxon>Neopterygii</taxon>
        <taxon>Teleostei</taxon>
        <taxon>Protacanthopterygii</taxon>
        <taxon>Esociformes</taxon>
        <taxon>Esocidae</taxon>
        <taxon>Esox</taxon>
    </lineage>
</organism>
<evidence type="ECO:0000313" key="1">
    <source>
        <dbReference type="Ensembl" id="ENSELUP00000032909.3"/>
    </source>
</evidence>